<dbReference type="Pfam" id="PF13524">
    <property type="entry name" value="Glyco_trans_1_2"/>
    <property type="match status" value="1"/>
</dbReference>
<accession>A0ABX2PI78</accession>
<evidence type="ECO:0000313" key="4">
    <source>
        <dbReference type="Proteomes" id="UP000523601"/>
    </source>
</evidence>
<dbReference type="SUPFAM" id="SSF53448">
    <property type="entry name" value="Nucleotide-diphospho-sugar transferases"/>
    <property type="match status" value="1"/>
</dbReference>
<evidence type="ECO:0000259" key="2">
    <source>
        <dbReference type="Pfam" id="PF13524"/>
    </source>
</evidence>
<dbReference type="SUPFAM" id="SSF53756">
    <property type="entry name" value="UDP-Glycosyltransferase/glycogen phosphorylase"/>
    <property type="match status" value="1"/>
</dbReference>
<dbReference type="Proteomes" id="UP000523601">
    <property type="component" value="Unassembled WGS sequence"/>
</dbReference>
<sequence>MPEHPSPFAGLSSRTEQLCRELFEADFYLSQLVGTQDTAGLSDIRQAAQADPIGHFLTEGWQLGLSPCRWFDALGYLAANPAVGKMRINPFLHYLETGIEAEHRPMPFYIDRPATDPELVRLGRSEYGPIRHILRLEDQAAETAVTDQLAVHIHVFYEEMLDALIRLLKRLPGEFDLLVSTRKNADIATMQNRLEAALPAARQVIIRPVPNRGRDMAPWLVLFREEIRQSDLFLHLHGKKSLHNGYHKGWFEFLSHSLLGSPSVAQQMLGLFAKYPDLGMVAPGYWPMLRRAPNYGKARDLCRHLAARMGITLPELCTDFPAGGFFCCRSAILEPLLDLNLDFQDFPVEEGQICGTMAHAIERLLGLMPTLHGKKFEMVAVDVPFDQAGQQRKRTGPVKPLDPMAHNVPSISVLCAVSEWRNDLPEVVHSALDQIPAPKEVILADISKGTRVLTEVMTQFAKQLASGRLKLVAPSGMTQADAYNIGLDEAEGEVLTYLTETRKWAPGYLAQLASIFKKHPDVSSVYSNLTGPAAGPDSAAERLHILGAQRPMMLSENLIDLTVFAHRRHLTDTGLRLSPELENGAPWDFVLKATAHQAPLHLDQGYCASLASTPEPQRTQVHLRHRPERLYWRQDSLQIALKIAAPRPAYKHRWGDLHLAESLAKALDRLGCRTRVDILPDWYHHHPEDDAVIVLRGVTPYDPDPSHINLMWHISHPARVTLDEMRSYDHVCVSAYPEAARVIEHLGMQASVMLQCADPERFHPSVNLTGVPRHDLLFVGNSRKTARWMPQACVDQGLPIAIYGAEWEGLIPPEYVKGSHVPNTRLASYYRASKIVLNDHWADMADRGFVSNRIMDAGMAGAMVISDHFAGEEALMGQVVTCRTPAEVKEAAEYYLAHEDERQTQAAALHRLVMLHHRVDQRAEQVLKTIRSLLEDRLLGRC</sequence>
<comment type="caution">
    <text evidence="3">The sequence shown here is derived from an EMBL/GenBank/DDBJ whole genome shotgun (WGS) entry which is preliminary data.</text>
</comment>
<dbReference type="Gene3D" id="3.90.550.10">
    <property type="entry name" value="Spore Coat Polysaccharide Biosynthesis Protein SpsA, Chain A"/>
    <property type="match status" value="1"/>
</dbReference>
<dbReference type="InterPro" id="IPR055259">
    <property type="entry name" value="YkvP/CgeB_Glyco_trans-like"/>
</dbReference>
<evidence type="ECO:0000313" key="3">
    <source>
        <dbReference type="EMBL" id="NVO29154.1"/>
    </source>
</evidence>
<dbReference type="Pfam" id="PF05045">
    <property type="entry name" value="RgpF"/>
    <property type="match status" value="1"/>
</dbReference>
<proteinExistence type="predicted"/>
<dbReference type="RefSeq" id="WP_176855845.1">
    <property type="nucleotide sequence ID" value="NZ_JABCJD010000011.1"/>
</dbReference>
<protein>
    <submittedName>
        <fullName evidence="3">Glycosyltransferase</fullName>
    </submittedName>
</protein>
<dbReference type="InterPro" id="IPR029044">
    <property type="entry name" value="Nucleotide-diphossugar_trans"/>
</dbReference>
<dbReference type="InterPro" id="IPR001173">
    <property type="entry name" value="Glyco_trans_2-like"/>
</dbReference>
<organism evidence="3 4">
    <name type="scientific">Donghicola mangrovi</name>
    <dbReference type="NCBI Taxonomy" id="2729614"/>
    <lineage>
        <taxon>Bacteria</taxon>
        <taxon>Pseudomonadati</taxon>
        <taxon>Pseudomonadota</taxon>
        <taxon>Alphaproteobacteria</taxon>
        <taxon>Rhodobacterales</taxon>
        <taxon>Roseobacteraceae</taxon>
        <taxon>Donghicola</taxon>
    </lineage>
</organism>
<name>A0ABX2PI78_9RHOB</name>
<evidence type="ECO:0000259" key="1">
    <source>
        <dbReference type="Pfam" id="PF00535"/>
    </source>
</evidence>
<feature type="domain" description="Spore protein YkvP/CgeB glycosyl transferase-like" evidence="2">
    <location>
        <begin position="795"/>
        <end position="927"/>
    </location>
</feature>
<dbReference type="Pfam" id="PF00535">
    <property type="entry name" value="Glycos_transf_2"/>
    <property type="match status" value="1"/>
</dbReference>
<dbReference type="InterPro" id="IPR007739">
    <property type="entry name" value="RgpF"/>
</dbReference>
<dbReference type="EMBL" id="JABCJD010000011">
    <property type="protein sequence ID" value="NVO29154.1"/>
    <property type="molecule type" value="Genomic_DNA"/>
</dbReference>
<reference evidence="3 4" key="1">
    <citation type="submission" date="2020-04" db="EMBL/GenBank/DDBJ databases">
        <title>Donghicola sp., a member of the Rhodobacteraceae family isolated from mangrove forest in Thailand.</title>
        <authorList>
            <person name="Charoenyingcharoen P."/>
            <person name="Yukphan P."/>
        </authorList>
    </citation>
    <scope>NUCLEOTIDE SEQUENCE [LARGE SCALE GENOMIC DNA]</scope>
    <source>
        <strain evidence="3 4">C2-DW-16</strain>
    </source>
</reference>
<gene>
    <name evidence="3" type="ORF">HJ526_17150</name>
</gene>
<feature type="domain" description="Glycosyltransferase 2-like" evidence="1">
    <location>
        <begin position="418"/>
        <end position="525"/>
    </location>
</feature>
<keyword evidence="4" id="KW-1185">Reference proteome</keyword>